<protein>
    <submittedName>
        <fullName evidence="1">Inc metabolism membrane protein</fullName>
    </submittedName>
</protein>
<keyword evidence="2" id="KW-1185">Reference proteome</keyword>
<dbReference type="Proteomes" id="UP001320706">
    <property type="component" value="Unassembled WGS sequence"/>
</dbReference>
<evidence type="ECO:0000313" key="1">
    <source>
        <dbReference type="EMBL" id="KAK8205606.1"/>
    </source>
</evidence>
<dbReference type="EMBL" id="JAMKPW020000023">
    <property type="protein sequence ID" value="KAK8205606.1"/>
    <property type="molecule type" value="Genomic_DNA"/>
</dbReference>
<sequence>MTCTATHTSTTLDSYEEPVLGKASGSTFTAVENARKRRRHSSYQPRTWSTETDDIQYLVDRFLAELGKRLELVESYGHLKLDSGIERAYNTLHAVHESCTHVSDEMIDAGRKRAKVMVDTLEEQYRGAVARKETLEQKVRDGVRFMETMLVDFEARAYAMRDAGIGATASDMIDSGRKTLDEGMTLAAEYVDSGIDKARRAKDYTKDVLKTKIDHAVKRAKEHGLITYQDLPDPWKVNPHILRGYRFSETKLDCVRSLLTISNEFFNIWSHLIGLVIVLSIAFYFYPSSPHFSLSTKSDIFVAGIFFIAACKCLVCSTMWHTMSSISSQTLMERFACVDYTGISLLVAASIMTTEYTAFYCEPVSRWIYMLTTAALGIGGVILPWHPTFNRIDMAWARVAFYVSLSATGAIPVAQLIYSRGLYTTLLFYAPIAKSLIVYLVGAFLYAMKVPERWFPGCFDYVGGSHNIWHMAVLGGILFHYSAMQSFFGEAFRRAQGGECSVY</sequence>
<evidence type="ECO:0000313" key="2">
    <source>
        <dbReference type="Proteomes" id="UP001320706"/>
    </source>
</evidence>
<organism evidence="1 2">
    <name type="scientific">Zalaria obscura</name>
    <dbReference type="NCBI Taxonomy" id="2024903"/>
    <lineage>
        <taxon>Eukaryota</taxon>
        <taxon>Fungi</taxon>
        <taxon>Dikarya</taxon>
        <taxon>Ascomycota</taxon>
        <taxon>Pezizomycotina</taxon>
        <taxon>Dothideomycetes</taxon>
        <taxon>Dothideomycetidae</taxon>
        <taxon>Dothideales</taxon>
        <taxon>Zalariaceae</taxon>
        <taxon>Zalaria</taxon>
    </lineage>
</organism>
<name>A0ACC3SB41_9PEZI</name>
<proteinExistence type="predicted"/>
<comment type="caution">
    <text evidence="1">The sequence shown here is derived from an EMBL/GenBank/DDBJ whole genome shotgun (WGS) entry which is preliminary data.</text>
</comment>
<gene>
    <name evidence="1" type="primary">IZH3</name>
    <name evidence="1" type="ORF">M8818_004782</name>
</gene>
<accession>A0ACC3SB41</accession>
<reference evidence="1" key="1">
    <citation type="submission" date="2024-02" db="EMBL/GenBank/DDBJ databases">
        <title>Metagenome Assembled Genome of Zalaria obscura JY119.</title>
        <authorList>
            <person name="Vighnesh L."/>
            <person name="Jagadeeshwari U."/>
            <person name="Venkata Ramana C."/>
            <person name="Sasikala C."/>
        </authorList>
    </citation>
    <scope>NUCLEOTIDE SEQUENCE</scope>
    <source>
        <strain evidence="1">JY119</strain>
    </source>
</reference>